<name>A0A7R9HSJ8_9NEOP</name>
<feature type="region of interest" description="Disordered" evidence="1">
    <location>
        <begin position="22"/>
        <end position="55"/>
    </location>
</feature>
<protein>
    <submittedName>
        <fullName evidence="2">Uncharacterized protein</fullName>
    </submittedName>
</protein>
<gene>
    <name evidence="2" type="ORF">TMSB3V08_LOCUS9527</name>
</gene>
<organism evidence="2">
    <name type="scientific">Timema monikensis</name>
    <dbReference type="NCBI Taxonomy" id="170555"/>
    <lineage>
        <taxon>Eukaryota</taxon>
        <taxon>Metazoa</taxon>
        <taxon>Ecdysozoa</taxon>
        <taxon>Arthropoda</taxon>
        <taxon>Hexapoda</taxon>
        <taxon>Insecta</taxon>
        <taxon>Pterygota</taxon>
        <taxon>Neoptera</taxon>
        <taxon>Polyneoptera</taxon>
        <taxon>Phasmatodea</taxon>
        <taxon>Timematodea</taxon>
        <taxon>Timematoidea</taxon>
        <taxon>Timematidae</taxon>
        <taxon>Timema</taxon>
    </lineage>
</organism>
<reference evidence="2" key="1">
    <citation type="submission" date="2020-11" db="EMBL/GenBank/DDBJ databases">
        <authorList>
            <person name="Tran Van P."/>
        </authorList>
    </citation>
    <scope>NUCLEOTIDE SEQUENCE</scope>
</reference>
<dbReference type="AlphaFoldDB" id="A0A7R9HSJ8"/>
<proteinExistence type="predicted"/>
<sequence>MLAVTGSIHPPLLANSVTVTTSVSQSCTQKPMKDHHKDSEEDEESLVESIDIHDDRKLEENLCGNTLT</sequence>
<evidence type="ECO:0000256" key="1">
    <source>
        <dbReference type="SAM" id="MobiDB-lite"/>
    </source>
</evidence>
<evidence type="ECO:0000313" key="2">
    <source>
        <dbReference type="EMBL" id="CAD7432831.1"/>
    </source>
</evidence>
<dbReference type="EMBL" id="OB795893">
    <property type="protein sequence ID" value="CAD7432831.1"/>
    <property type="molecule type" value="Genomic_DNA"/>
</dbReference>
<accession>A0A7R9HSJ8</accession>